<sequence>MQLTKKYKIHPTELQKNMLWELSNACTYLYNIALSERKDIWKYDKKSISYTKQQNNLPQIKEENPDINILYSKTCQMVLRKLDANYKSFFGLRKNGDKKARTPRFRSRKYFFTITYNQSGFKVVGNTIRFSHKMNNEDLIIDIEQDISNLKIKQIEIFNEDKKGNGDFFVTITYEPEINVPYVQNNHFQAIDLGITKTITAINDKGKFFEINNPRYDLYWDSKISAVQSRRDHCKKYSKKWFRLNKTIRTMVKKKNNQIKDWQHKLSKSMVENTKANTIIVGELNVKNMGKSKSRSLNRSTQNNGYLSRFIEFLTYKAELIGKQVVKIDERYTSKSCYVCGKQHDMPLYRRDMTCDCGNVIDRDRNSAINIMIRYLSNYATWTGYEHFAHNLRQTGLLTFDVSQIHPMNDITTRRNLHA</sequence>
<reference evidence="12" key="2">
    <citation type="submission" date="2017-04" db="EMBL/GenBank/DDBJ databases">
        <authorList>
            <person name="Afonso C.L."/>
            <person name="Miller P.J."/>
            <person name="Scott M.A."/>
            <person name="Spackman E."/>
            <person name="Goraichik I."/>
            <person name="Dimitrov K.M."/>
            <person name="Suarez D.L."/>
            <person name="Swayne D.E."/>
        </authorList>
    </citation>
    <scope>NUCLEOTIDE SEQUENCE [LARGE SCALE GENOMIC DNA]</scope>
    <source>
        <strain evidence="12">FDF-1</strain>
    </source>
</reference>
<evidence type="ECO:0000259" key="8">
    <source>
        <dbReference type="Pfam" id="PF07282"/>
    </source>
</evidence>
<evidence type="ECO:0000256" key="5">
    <source>
        <dbReference type="ARBA" id="ARBA00023125"/>
    </source>
</evidence>
<evidence type="ECO:0000313" key="11">
    <source>
        <dbReference type="EMBL" id="RNI11222.1"/>
    </source>
</evidence>
<dbReference type="Pfam" id="PF12323">
    <property type="entry name" value="HTH_OrfB_IS605"/>
    <property type="match status" value="1"/>
</dbReference>
<dbReference type="InterPro" id="IPR010095">
    <property type="entry name" value="Cas12f1-like_TNB"/>
</dbReference>
<evidence type="ECO:0000313" key="10">
    <source>
        <dbReference type="EMBL" id="OJH50343.1"/>
    </source>
</evidence>
<evidence type="ECO:0000256" key="1">
    <source>
        <dbReference type="ARBA" id="ARBA00008761"/>
    </source>
</evidence>
<dbReference type="InterPro" id="IPR001959">
    <property type="entry name" value="Transposase"/>
</dbReference>
<dbReference type="Proteomes" id="UP000278252">
    <property type="component" value="Unassembled WGS sequence"/>
</dbReference>
<keyword evidence="6" id="KW-0233">DNA recombination</keyword>
<feature type="domain" description="Probable transposase IS891/IS1136/IS1341" evidence="7">
    <location>
        <begin position="174"/>
        <end position="291"/>
    </location>
</feature>
<evidence type="ECO:0000313" key="12">
    <source>
        <dbReference type="EMBL" id="SMH29084.1"/>
    </source>
</evidence>
<evidence type="ECO:0000313" key="13">
    <source>
        <dbReference type="Proteomes" id="UP000185713"/>
    </source>
</evidence>
<name>A0A1L9C748_9EURY</name>
<keyword evidence="3" id="KW-0479">Metal-binding</keyword>
<feature type="domain" description="Transposase putative helix-turn-helix" evidence="9">
    <location>
        <begin position="1"/>
        <end position="46"/>
    </location>
</feature>
<reference evidence="11 15" key="4">
    <citation type="submission" date="2018-10" db="EMBL/GenBank/DDBJ databases">
        <title>Cultivation of a novel Methanohalophilus strain from Kebrit Deep of the Red Sea and a genomic comparison of members of the genus Methanohalophilus.</title>
        <authorList>
            <person name="Guan Y."/>
            <person name="Ngugi D.K."/>
            <person name="Stingl U."/>
        </authorList>
    </citation>
    <scope>NUCLEOTIDE SEQUENCE [LARGE SCALE GENOMIC DNA]</scope>
    <source>
        <strain evidence="11 15">DSM 7471</strain>
    </source>
</reference>
<dbReference type="AlphaFoldDB" id="A0A1L9C748"/>
<dbReference type="OrthoDB" id="33505at2157"/>
<evidence type="ECO:0000313" key="14">
    <source>
        <dbReference type="Proteomes" id="UP000193969"/>
    </source>
</evidence>
<evidence type="ECO:0000313" key="15">
    <source>
        <dbReference type="Proteomes" id="UP000278252"/>
    </source>
</evidence>
<dbReference type="GO" id="GO:0046872">
    <property type="term" value="F:metal ion binding"/>
    <property type="evidence" value="ECO:0007669"/>
    <property type="project" value="UniProtKB-KW"/>
</dbReference>
<evidence type="ECO:0000256" key="6">
    <source>
        <dbReference type="ARBA" id="ARBA00023172"/>
    </source>
</evidence>
<reference evidence="10 13" key="1">
    <citation type="submission" date="2014-12" db="EMBL/GenBank/DDBJ databases">
        <title>The genome sequence of Methanohalophilus portucalensis strain FDF1.</title>
        <authorList>
            <person name="Lai M.-C."/>
            <person name="Lai S.-J."/>
        </authorList>
    </citation>
    <scope>NUCLEOTIDE SEQUENCE [LARGE SCALE GENOMIC DNA]</scope>
    <source>
        <strain evidence="10 13">FDF-1</strain>
    </source>
</reference>
<gene>
    <name evidence="11" type="ORF">EFE41_06590</name>
    <name evidence="10" type="ORF">MPF_0131</name>
    <name evidence="12" type="ORF">SAMN06264941_0135</name>
</gene>
<dbReference type="GO" id="GO:0006310">
    <property type="term" value="P:DNA recombination"/>
    <property type="evidence" value="ECO:0007669"/>
    <property type="project" value="UniProtKB-KW"/>
</dbReference>
<proteinExistence type="inferred from homology"/>
<evidence type="ECO:0000259" key="9">
    <source>
        <dbReference type="Pfam" id="PF12323"/>
    </source>
</evidence>
<keyword evidence="5" id="KW-0238">DNA-binding</keyword>
<dbReference type="GO" id="GO:0032196">
    <property type="term" value="P:transposition"/>
    <property type="evidence" value="ECO:0007669"/>
    <property type="project" value="UniProtKB-KW"/>
</dbReference>
<dbReference type="NCBIfam" id="NF040570">
    <property type="entry name" value="guided_TnpB"/>
    <property type="match status" value="1"/>
</dbReference>
<evidence type="ECO:0000256" key="2">
    <source>
        <dbReference type="ARBA" id="ARBA00022578"/>
    </source>
</evidence>
<dbReference type="STRING" id="523843.SAMN06264941_0135"/>
<protein>
    <submittedName>
        <fullName evidence="10 11">Transposase</fullName>
    </submittedName>
</protein>
<dbReference type="EMBL" id="RJJH01000011">
    <property type="protein sequence ID" value="RNI11222.1"/>
    <property type="molecule type" value="Genomic_DNA"/>
</dbReference>
<keyword evidence="4" id="KW-0862">Zinc</keyword>
<dbReference type="EMBL" id="JWTK01000001">
    <property type="protein sequence ID" value="OJH50343.1"/>
    <property type="molecule type" value="Genomic_DNA"/>
</dbReference>
<organism evidence="10 13">
    <name type="scientific">Methanohalophilus portucalensis FDF-1</name>
    <dbReference type="NCBI Taxonomy" id="523843"/>
    <lineage>
        <taxon>Archaea</taxon>
        <taxon>Methanobacteriati</taxon>
        <taxon>Methanobacteriota</taxon>
        <taxon>Stenosarchaea group</taxon>
        <taxon>Methanomicrobia</taxon>
        <taxon>Methanosarcinales</taxon>
        <taxon>Methanosarcinaceae</taxon>
        <taxon>Methanohalophilus</taxon>
    </lineage>
</organism>
<evidence type="ECO:0000259" key="7">
    <source>
        <dbReference type="Pfam" id="PF01385"/>
    </source>
</evidence>
<dbReference type="EMBL" id="FXBN01000001">
    <property type="protein sequence ID" value="SMH29084.1"/>
    <property type="molecule type" value="Genomic_DNA"/>
</dbReference>
<comment type="similarity">
    <text evidence="1">In the C-terminal section; belongs to the transposase 35 family.</text>
</comment>
<dbReference type="InterPro" id="IPR021027">
    <property type="entry name" value="Transposase_put_HTH"/>
</dbReference>
<keyword evidence="2" id="KW-0815">Transposition</keyword>
<evidence type="ECO:0000256" key="4">
    <source>
        <dbReference type="ARBA" id="ARBA00022833"/>
    </source>
</evidence>
<reference evidence="14" key="3">
    <citation type="submission" date="2017-04" db="EMBL/GenBank/DDBJ databases">
        <authorList>
            <person name="Varghese N."/>
            <person name="Submissions S."/>
        </authorList>
    </citation>
    <scope>NUCLEOTIDE SEQUENCE [LARGE SCALE GENOMIC DNA]</scope>
    <source>
        <strain evidence="14">FDF-1</strain>
    </source>
</reference>
<keyword evidence="14" id="KW-1185">Reference proteome</keyword>
<dbReference type="Pfam" id="PF01385">
    <property type="entry name" value="OrfB_IS605"/>
    <property type="match status" value="1"/>
</dbReference>
<feature type="domain" description="Cas12f1-like TNB" evidence="8">
    <location>
        <begin position="309"/>
        <end position="371"/>
    </location>
</feature>
<dbReference type="Proteomes" id="UP000185713">
    <property type="component" value="Unassembled WGS sequence"/>
</dbReference>
<dbReference type="RefSeq" id="WP_072358020.1">
    <property type="nucleotide sequence ID" value="NZ_FXBN01000001.1"/>
</dbReference>
<dbReference type="GO" id="GO:0003677">
    <property type="term" value="F:DNA binding"/>
    <property type="evidence" value="ECO:0007669"/>
    <property type="project" value="UniProtKB-KW"/>
</dbReference>
<dbReference type="Pfam" id="PF07282">
    <property type="entry name" value="Cas12f1-like_TNB"/>
    <property type="match status" value="1"/>
</dbReference>
<dbReference type="NCBIfam" id="TIGR01766">
    <property type="entry name" value="IS200/IS605 family accessory protein TnpB-like domain"/>
    <property type="match status" value="1"/>
</dbReference>
<dbReference type="Proteomes" id="UP000193969">
    <property type="component" value="Unassembled WGS sequence"/>
</dbReference>
<accession>A0A1L9C748</accession>
<evidence type="ECO:0000256" key="3">
    <source>
        <dbReference type="ARBA" id="ARBA00022723"/>
    </source>
</evidence>